<name>W9VUZ9_9GAMM</name>
<comment type="caution">
    <text evidence="3">The sequence shown here is derived from an EMBL/GenBank/DDBJ whole genome shotgun (WGS) entry which is preliminary data.</text>
</comment>
<organism evidence="3 4">
    <name type="scientific">Imhoffiella purpurea</name>
    <dbReference type="NCBI Taxonomy" id="1249627"/>
    <lineage>
        <taxon>Bacteria</taxon>
        <taxon>Pseudomonadati</taxon>
        <taxon>Pseudomonadota</taxon>
        <taxon>Gammaproteobacteria</taxon>
        <taxon>Chromatiales</taxon>
        <taxon>Chromatiaceae</taxon>
        <taxon>Imhoffiella</taxon>
    </lineage>
</organism>
<protein>
    <submittedName>
        <fullName evidence="3">HflK protein</fullName>
    </submittedName>
</protein>
<proteinExistence type="predicted"/>
<evidence type="ECO:0000313" key="3">
    <source>
        <dbReference type="EMBL" id="EXJ14220.1"/>
    </source>
</evidence>
<evidence type="ECO:0000256" key="1">
    <source>
        <dbReference type="ARBA" id="ARBA00004167"/>
    </source>
</evidence>
<gene>
    <name evidence="3" type="ORF">D779_2891</name>
</gene>
<dbReference type="SUPFAM" id="SSF117892">
    <property type="entry name" value="Band 7/SPFH domain"/>
    <property type="match status" value="1"/>
</dbReference>
<evidence type="ECO:0000313" key="4">
    <source>
        <dbReference type="Proteomes" id="UP000019460"/>
    </source>
</evidence>
<dbReference type="STRING" id="1249627.D779_2891"/>
<feature type="domain" description="Band 7" evidence="2">
    <location>
        <begin position="1"/>
        <end position="113"/>
    </location>
</feature>
<dbReference type="eggNOG" id="COG0330">
    <property type="taxonomic scope" value="Bacteria"/>
</dbReference>
<comment type="subcellular location">
    <subcellularLocation>
        <location evidence="1">Membrane</location>
        <topology evidence="1">Single-pass membrane protein</topology>
    </subcellularLocation>
</comment>
<dbReference type="InterPro" id="IPR001107">
    <property type="entry name" value="Band_7"/>
</dbReference>
<keyword evidence="4" id="KW-1185">Reference proteome</keyword>
<dbReference type="Proteomes" id="UP000019460">
    <property type="component" value="Unassembled WGS sequence"/>
</dbReference>
<dbReference type="AlphaFoldDB" id="W9VUZ9"/>
<dbReference type="GO" id="GO:0016020">
    <property type="term" value="C:membrane"/>
    <property type="evidence" value="ECO:0007669"/>
    <property type="project" value="UniProtKB-SubCell"/>
</dbReference>
<accession>W9VUZ9</accession>
<dbReference type="Pfam" id="PF01145">
    <property type="entry name" value="Band_7"/>
    <property type="match status" value="1"/>
</dbReference>
<dbReference type="EMBL" id="AONC01000045">
    <property type="protein sequence ID" value="EXJ14220.1"/>
    <property type="molecule type" value="Genomic_DNA"/>
</dbReference>
<dbReference type="InterPro" id="IPR036013">
    <property type="entry name" value="Band_7/SPFH_dom_sf"/>
</dbReference>
<sequence>MQVRAALQYRVPYGVRMQVREADIERMMAHVAELALTERISSRRLPDLLDQDLDDLAAGAADRVRIELRDLGLDPVVVGLQILSIQPPPRVVDAYRDVFDALQDKQTLELGAEARRAAALADAHAEGVATDATARAEAIEKRLAAEGDAAHFAALTQVYRSHPEVVRFNRYLDVVTERLAGREIIVTDAALDPGDRRLWGQGLIGIEAPDPAARRRTRP</sequence>
<evidence type="ECO:0000259" key="2">
    <source>
        <dbReference type="Pfam" id="PF01145"/>
    </source>
</evidence>
<reference evidence="3 4" key="1">
    <citation type="submission" date="2012-11" db="EMBL/GenBank/DDBJ databases">
        <title>Genome assembly of Thiorhodococcus sp. AK35.</title>
        <authorList>
            <person name="Nupur N."/>
            <person name="Khatri I."/>
            <person name="Subramanian S."/>
            <person name="Pinnaka A."/>
        </authorList>
    </citation>
    <scope>NUCLEOTIDE SEQUENCE [LARGE SCALE GENOMIC DNA]</scope>
    <source>
        <strain evidence="3 4">AK35</strain>
    </source>
</reference>